<gene>
    <name evidence="7" type="ORF">IV53_GL000272</name>
</gene>
<evidence type="ECO:0000256" key="3">
    <source>
        <dbReference type="ARBA" id="ARBA00022670"/>
    </source>
</evidence>
<dbReference type="RefSeq" id="WP_027106538.1">
    <property type="nucleotide sequence ID" value="NZ_AUHP01000013.1"/>
</dbReference>
<dbReference type="OrthoDB" id="9764088at2"/>
<organism evidence="7 8">
    <name type="scientific">Ligilactobacillus ceti DSM 22408</name>
    <dbReference type="NCBI Taxonomy" id="1122146"/>
    <lineage>
        <taxon>Bacteria</taxon>
        <taxon>Bacillati</taxon>
        <taxon>Bacillota</taxon>
        <taxon>Bacilli</taxon>
        <taxon>Lactobacillales</taxon>
        <taxon>Lactobacillaceae</taxon>
        <taxon>Ligilactobacillus</taxon>
    </lineage>
</organism>
<dbReference type="EC" id="3.4.-.-" evidence="6"/>
<dbReference type="EMBL" id="JQBZ01000003">
    <property type="protein sequence ID" value="KRN90357.1"/>
    <property type="molecule type" value="Genomic_DNA"/>
</dbReference>
<evidence type="ECO:0000256" key="6">
    <source>
        <dbReference type="RuleBase" id="RU364089"/>
    </source>
</evidence>
<evidence type="ECO:0000256" key="4">
    <source>
        <dbReference type="ARBA" id="ARBA00022801"/>
    </source>
</evidence>
<comment type="caution">
    <text evidence="7">The sequence shown here is derived from an EMBL/GenBank/DDBJ whole genome shotgun (WGS) entry which is preliminary data.</text>
</comment>
<keyword evidence="8" id="KW-1185">Reference proteome</keyword>
<dbReference type="Pfam" id="PF03577">
    <property type="entry name" value="Peptidase_C69"/>
    <property type="match status" value="1"/>
</dbReference>
<keyword evidence="3 6" id="KW-0645">Protease</keyword>
<dbReference type="InterPro" id="IPR005322">
    <property type="entry name" value="Peptidase_C69"/>
</dbReference>
<evidence type="ECO:0000313" key="7">
    <source>
        <dbReference type="EMBL" id="KRN90357.1"/>
    </source>
</evidence>
<dbReference type="eggNOG" id="COG4690">
    <property type="taxonomic scope" value="Bacteria"/>
</dbReference>
<dbReference type="PATRIC" id="fig|1122146.4.peg.278"/>
<dbReference type="GO" id="GO:0016805">
    <property type="term" value="F:dipeptidase activity"/>
    <property type="evidence" value="ECO:0007669"/>
    <property type="project" value="UniProtKB-KW"/>
</dbReference>
<name>A0A0R2KRT9_9LACO</name>
<dbReference type="GO" id="GO:0070004">
    <property type="term" value="F:cysteine-type exopeptidase activity"/>
    <property type="evidence" value="ECO:0007669"/>
    <property type="project" value="InterPro"/>
</dbReference>
<dbReference type="PANTHER" id="PTHR12994:SF17">
    <property type="entry name" value="LD30995P"/>
    <property type="match status" value="1"/>
</dbReference>
<proteinExistence type="inferred from homology"/>
<comment type="similarity">
    <text evidence="2 6">Belongs to the peptidase C69 family.</text>
</comment>
<dbReference type="InterPro" id="IPR047804">
    <property type="entry name" value="C69_dipept_A-like"/>
</dbReference>
<accession>A0A0R2KRT9</accession>
<protein>
    <recommendedName>
        <fullName evidence="6">Dipeptidase</fullName>
        <ecNumber evidence="6">3.4.-.-</ecNumber>
    </recommendedName>
</protein>
<dbReference type="PANTHER" id="PTHR12994">
    <property type="entry name" value="SECERNIN"/>
    <property type="match status" value="1"/>
</dbReference>
<evidence type="ECO:0000313" key="8">
    <source>
        <dbReference type="Proteomes" id="UP000051500"/>
    </source>
</evidence>
<keyword evidence="5 6" id="KW-0224">Dipeptidase</keyword>
<dbReference type="NCBIfam" id="NF033678">
    <property type="entry name" value="C69_fam_dipept"/>
    <property type="match status" value="1"/>
</dbReference>
<dbReference type="GO" id="GO:0006508">
    <property type="term" value="P:proteolysis"/>
    <property type="evidence" value="ECO:0007669"/>
    <property type="project" value="UniProtKB-KW"/>
</dbReference>
<evidence type="ECO:0000256" key="2">
    <source>
        <dbReference type="ARBA" id="ARBA00007225"/>
    </source>
</evidence>
<dbReference type="AlphaFoldDB" id="A0A0R2KRT9"/>
<evidence type="ECO:0000256" key="5">
    <source>
        <dbReference type="ARBA" id="ARBA00022997"/>
    </source>
</evidence>
<dbReference type="Proteomes" id="UP000051500">
    <property type="component" value="Unassembled WGS sequence"/>
</dbReference>
<comment type="catalytic activity">
    <reaction evidence="1">
        <text>an L-aminoacyl-L-amino acid + H2O = 2 an L-alpha-amino acid</text>
        <dbReference type="Rhea" id="RHEA:48940"/>
        <dbReference type="ChEBI" id="CHEBI:15377"/>
        <dbReference type="ChEBI" id="CHEBI:59869"/>
        <dbReference type="ChEBI" id="CHEBI:77460"/>
        <dbReference type="EC" id="3.4.13.19"/>
    </reaction>
</comment>
<reference evidence="7 8" key="1">
    <citation type="journal article" date="2015" name="Genome Announc.">
        <title>Expanding the biotechnology potential of lactobacilli through comparative genomics of 213 strains and associated genera.</title>
        <authorList>
            <person name="Sun Z."/>
            <person name="Harris H.M."/>
            <person name="McCann A."/>
            <person name="Guo C."/>
            <person name="Argimon S."/>
            <person name="Zhang W."/>
            <person name="Yang X."/>
            <person name="Jeffery I.B."/>
            <person name="Cooney J.C."/>
            <person name="Kagawa T.F."/>
            <person name="Liu W."/>
            <person name="Song Y."/>
            <person name="Salvetti E."/>
            <person name="Wrobel A."/>
            <person name="Rasinkangas P."/>
            <person name="Parkhill J."/>
            <person name="Rea M.C."/>
            <person name="O'Sullivan O."/>
            <person name="Ritari J."/>
            <person name="Douillard F.P."/>
            <person name="Paul Ross R."/>
            <person name="Yang R."/>
            <person name="Briner A.E."/>
            <person name="Felis G.E."/>
            <person name="de Vos W.M."/>
            <person name="Barrangou R."/>
            <person name="Klaenhammer T.R."/>
            <person name="Caufield P.W."/>
            <person name="Cui Y."/>
            <person name="Zhang H."/>
            <person name="O'Toole P.W."/>
        </authorList>
    </citation>
    <scope>NUCLEOTIDE SEQUENCE [LARGE SCALE GENOMIC DNA]</scope>
    <source>
        <strain evidence="7 8">DSM 22408</strain>
    </source>
</reference>
<dbReference type="Gene3D" id="3.60.60.10">
    <property type="entry name" value="Penicillin V Acylase, Chain A"/>
    <property type="match status" value="1"/>
</dbReference>
<sequence length="474" mass="53399">MGCTTVIAGKKATINGSTMIARNCDAEQVDVPIKFVVQPAQPQEQIFHSYVTGLDIPLPKNALRYQMAPFVEYQKHGQFGECGINSDNVAMSSTESLYGNPQVLALDPLVDKGIGEDALLSIVLPFIHSAREGVEYLGKLIAKYGSHEGNGIIFSDQSEVWYMEIPTGHHWVASRLPDNQVAVIANQVSQQEIDFDNPNDFMWSEGIREFVSKNSLNPDQKGFNFRHIFGTSTARDRVYNTPRVWFGQRYLGYNAIAPDSNELAFHFTPGYKVKHEDLGYILSSHYNETEYDPLDMTNSEALRLKFRAISLARCAESHILELRNNVPDEIAGITWFNYAPTAFNPYVPFYSNANDTATAYNQTDLEYNAQQAYWMARNLASLIEPNYTEMKDLLIGLNGFLPTVDQLTNKMVHDTDQVVLNHKIETDVTAYLTQVNEENAKQIVQVTNKTIGSLVDRAMQLSRLKFSINTDVLH</sequence>
<evidence type="ECO:0000256" key="1">
    <source>
        <dbReference type="ARBA" id="ARBA00001670"/>
    </source>
</evidence>
<dbReference type="STRING" id="1122146.IV53_GL000272"/>
<keyword evidence="4 6" id="KW-0378">Hydrolase</keyword>